<reference evidence="2" key="1">
    <citation type="submission" date="2016-10" db="EMBL/GenBank/DDBJ databases">
        <authorList>
            <person name="Varghese N."/>
            <person name="Submissions S."/>
        </authorList>
    </citation>
    <scope>NUCLEOTIDE SEQUENCE [LARGE SCALE GENOMIC DNA]</scope>
    <source>
        <strain evidence="2">CGMCC 4.6858</strain>
    </source>
</reference>
<dbReference type="InterPro" id="IPR058548">
    <property type="entry name" value="MlaB-like_STAS"/>
</dbReference>
<name>A0A1G7B7Z7_9ACTN</name>
<dbReference type="OrthoDB" id="3393696at2"/>
<evidence type="ECO:0000313" key="2">
    <source>
        <dbReference type="Proteomes" id="UP000199034"/>
    </source>
</evidence>
<dbReference type="CDD" id="cd07043">
    <property type="entry name" value="STAS_anti-anti-sigma_factors"/>
    <property type="match status" value="1"/>
</dbReference>
<dbReference type="EMBL" id="FMZM01000017">
    <property type="protein sequence ID" value="SDE22960.1"/>
    <property type="molecule type" value="Genomic_DNA"/>
</dbReference>
<dbReference type="AlphaFoldDB" id="A0A1G7B7Z7"/>
<gene>
    <name evidence="1" type="ORF">SAMN05421872_11762</name>
</gene>
<proteinExistence type="predicted"/>
<organism evidence="1 2">
    <name type="scientific">Nocardioides lianchengensis</name>
    <dbReference type="NCBI Taxonomy" id="1045774"/>
    <lineage>
        <taxon>Bacteria</taxon>
        <taxon>Bacillati</taxon>
        <taxon>Actinomycetota</taxon>
        <taxon>Actinomycetes</taxon>
        <taxon>Propionibacteriales</taxon>
        <taxon>Nocardioidaceae</taxon>
        <taxon>Nocardioides</taxon>
    </lineage>
</organism>
<dbReference type="Pfam" id="PF13466">
    <property type="entry name" value="STAS_2"/>
    <property type="match status" value="1"/>
</dbReference>
<dbReference type="InterPro" id="IPR036513">
    <property type="entry name" value="STAS_dom_sf"/>
</dbReference>
<protein>
    <submittedName>
        <fullName evidence="1">STAS domain-containing protein</fullName>
    </submittedName>
</protein>
<accession>A0A1G7B7Z7</accession>
<dbReference type="SUPFAM" id="SSF52091">
    <property type="entry name" value="SpoIIaa-like"/>
    <property type="match status" value="1"/>
</dbReference>
<dbReference type="PROSITE" id="PS50801">
    <property type="entry name" value="STAS"/>
    <property type="match status" value="1"/>
</dbReference>
<dbReference type="STRING" id="1045774.SAMN05421872_11762"/>
<dbReference type="Gene3D" id="3.30.750.24">
    <property type="entry name" value="STAS domain"/>
    <property type="match status" value="1"/>
</dbReference>
<evidence type="ECO:0000313" key="1">
    <source>
        <dbReference type="EMBL" id="SDE22960.1"/>
    </source>
</evidence>
<keyword evidence="2" id="KW-1185">Reference proteome</keyword>
<dbReference type="Proteomes" id="UP000199034">
    <property type="component" value="Unassembled WGS sequence"/>
</dbReference>
<sequence>MQVSTEGSRLVFTGELDEVSIELARESLDSATSAGPVELDLSGLTHLASIGISLLVATLRRVGGDGLEVLARHGSAADQVLDMYRIPHRST</sequence>
<dbReference type="InterPro" id="IPR002645">
    <property type="entry name" value="STAS_dom"/>
</dbReference>
<dbReference type="RefSeq" id="WP_090860819.1">
    <property type="nucleotide sequence ID" value="NZ_FMZM01000017.1"/>
</dbReference>